<proteinExistence type="predicted"/>
<organism evidence="1 2">
    <name type="scientific">Agrococcus versicolor</name>
    <dbReference type="NCBI Taxonomy" id="501482"/>
    <lineage>
        <taxon>Bacteria</taxon>
        <taxon>Bacillati</taxon>
        <taxon>Actinomycetota</taxon>
        <taxon>Actinomycetes</taxon>
        <taxon>Micrococcales</taxon>
        <taxon>Microbacteriaceae</taxon>
        <taxon>Agrococcus</taxon>
    </lineage>
</organism>
<keyword evidence="2" id="KW-1185">Reference proteome</keyword>
<reference evidence="2" key="1">
    <citation type="journal article" date="2019" name="Int. J. Syst. Evol. Microbiol.">
        <title>The Global Catalogue of Microorganisms (GCM) 10K type strain sequencing project: providing services to taxonomists for standard genome sequencing and annotation.</title>
        <authorList>
            <consortium name="The Broad Institute Genomics Platform"/>
            <consortium name="The Broad Institute Genome Sequencing Center for Infectious Disease"/>
            <person name="Wu L."/>
            <person name="Ma J."/>
        </authorList>
    </citation>
    <scope>NUCLEOTIDE SEQUENCE [LARGE SCALE GENOMIC DNA]</scope>
    <source>
        <strain evidence="2">JCM 16026</strain>
    </source>
</reference>
<gene>
    <name evidence="1" type="ORF">GCM10009846_09590</name>
</gene>
<dbReference type="Proteomes" id="UP001501599">
    <property type="component" value="Unassembled WGS sequence"/>
</dbReference>
<dbReference type="SUPFAM" id="SSF47240">
    <property type="entry name" value="Ferritin-like"/>
    <property type="match status" value="1"/>
</dbReference>
<name>A0ABP5MGH6_9MICO</name>
<dbReference type="Gene3D" id="1.10.620.20">
    <property type="entry name" value="Ribonucleotide Reductase, subunit A"/>
    <property type="match status" value="1"/>
</dbReference>
<accession>A0ABP5MGH6</accession>
<dbReference type="InterPro" id="IPR009078">
    <property type="entry name" value="Ferritin-like_SF"/>
</dbReference>
<evidence type="ECO:0000313" key="2">
    <source>
        <dbReference type="Proteomes" id="UP001501599"/>
    </source>
</evidence>
<evidence type="ECO:0000313" key="1">
    <source>
        <dbReference type="EMBL" id="GAA2172278.1"/>
    </source>
</evidence>
<protein>
    <submittedName>
        <fullName evidence="1">Ferritin-like domain-containing protein</fullName>
    </submittedName>
</protein>
<sequence length="264" mass="29837">MAFDIDRYTKQSEGVQWGDLDLDAFDDDPLPESTLRTLRYMCDVEYHTVCYLRDLLTTPSHKEPEVGAFMTMWNREEFWHGEALAAVLAKHGITVDYDVLKATRVKLGWKDRLDPVKQSLLGNVVGNDFVAVHMTWGAANEYSANAAYHRLAKMQSHPVLTPLLKRIAIQESKHIAFYATQARKRLESSRKARVITRFVMSKVWQPVGSGINTDDEVTHVMTHLFQGPDGRKLIRDMDTKISALPGLEGLHIVEKAMDGRGVAA</sequence>
<dbReference type="InterPro" id="IPR012348">
    <property type="entry name" value="RNR-like"/>
</dbReference>
<comment type="caution">
    <text evidence="1">The sequence shown here is derived from an EMBL/GenBank/DDBJ whole genome shotgun (WGS) entry which is preliminary data.</text>
</comment>
<dbReference type="EMBL" id="BAAAQT010000005">
    <property type="protein sequence ID" value="GAA2172278.1"/>
    <property type="molecule type" value="Genomic_DNA"/>
</dbReference>
<dbReference type="RefSeq" id="WP_344340978.1">
    <property type="nucleotide sequence ID" value="NZ_BAAAQT010000005.1"/>
</dbReference>